<sequence length="131" mass="14989">MKVDINEKYPPNEEEVEILQKLLKDIQSYQKDSQYRSPTPTYDLQSRLNEISARPLSFKVSEIKKLSDLELSRLLTGELFGDQLTDATIQLINSELIVRQIEKPSIHSWVDYTTIVLALIAAITGTIQLIK</sequence>
<reference evidence="2 3" key="1">
    <citation type="journal article" date="2015" name="Int. J. Syst. Evol. Microbiol.">
        <title>Acinetobacter equi sp. nov. isolated from horse faeces.</title>
        <authorList>
            <person name="Poppel M.T."/>
            <person name="Skiebe E."/>
            <person name="Laue M."/>
            <person name="Bergmann H."/>
            <person name="Ebersberger I."/>
            <person name="Garn T."/>
            <person name="Fruth A."/>
            <person name="Baumgardt S."/>
            <person name="Busse H.J."/>
            <person name="Wilharm G."/>
        </authorList>
    </citation>
    <scope>NUCLEOTIDE SEQUENCE [LARGE SCALE GENOMIC DNA]</scope>
    <source>
        <strain evidence="2 3">114</strain>
    </source>
</reference>
<evidence type="ECO:0000256" key="1">
    <source>
        <dbReference type="SAM" id="Phobius"/>
    </source>
</evidence>
<dbReference type="EMBL" id="CP012808">
    <property type="protein sequence ID" value="ALH95687.1"/>
    <property type="molecule type" value="Genomic_DNA"/>
</dbReference>
<proteinExistence type="predicted"/>
<feature type="transmembrane region" description="Helical" evidence="1">
    <location>
        <begin position="109"/>
        <end position="130"/>
    </location>
</feature>
<dbReference type="RefSeq" id="WP_054581578.1">
    <property type="nucleotide sequence ID" value="NZ_CP012808.1"/>
</dbReference>
<organism evidence="2 3">
    <name type="scientific">Acinetobacter equi</name>
    <dbReference type="NCBI Taxonomy" id="1324350"/>
    <lineage>
        <taxon>Bacteria</taxon>
        <taxon>Pseudomonadati</taxon>
        <taxon>Pseudomonadota</taxon>
        <taxon>Gammaproteobacteria</taxon>
        <taxon>Moraxellales</taxon>
        <taxon>Moraxellaceae</taxon>
        <taxon>Acinetobacter</taxon>
    </lineage>
</organism>
<evidence type="ECO:0000313" key="3">
    <source>
        <dbReference type="Proteomes" id="UP000064939"/>
    </source>
</evidence>
<dbReference type="AlphaFoldDB" id="A0A0N9VQM9"/>
<dbReference type="Proteomes" id="UP000064939">
    <property type="component" value="Chromosome"/>
</dbReference>
<keyword evidence="1" id="KW-0812">Transmembrane</keyword>
<dbReference type="KEGG" id="aei:AOY20_09165"/>
<gene>
    <name evidence="2" type="ORF">AOY20_09165</name>
</gene>
<accession>A0A0N9VQM9</accession>
<keyword evidence="3" id="KW-1185">Reference proteome</keyword>
<name>A0A0N9VQM9_9GAMM</name>
<protein>
    <submittedName>
        <fullName evidence="2">Uncharacterized protein</fullName>
    </submittedName>
</protein>
<evidence type="ECO:0000313" key="2">
    <source>
        <dbReference type="EMBL" id="ALH95687.1"/>
    </source>
</evidence>
<keyword evidence="1" id="KW-0472">Membrane</keyword>
<keyword evidence="1" id="KW-1133">Transmembrane helix</keyword>